<evidence type="ECO:0000313" key="7">
    <source>
        <dbReference type="EMBL" id="CAF2125890.1"/>
    </source>
</evidence>
<dbReference type="SUPFAM" id="SSF57924">
    <property type="entry name" value="Inhibitor of apoptosis (IAP) repeat"/>
    <property type="match status" value="5"/>
</dbReference>
<dbReference type="EMBL" id="CAJNOV010001889">
    <property type="protein sequence ID" value="CAF1083302.1"/>
    <property type="molecule type" value="Genomic_DNA"/>
</dbReference>
<evidence type="ECO:0000256" key="1">
    <source>
        <dbReference type="ARBA" id="ARBA00006672"/>
    </source>
</evidence>
<dbReference type="InterPro" id="IPR001841">
    <property type="entry name" value="Znf_RING"/>
</dbReference>
<dbReference type="PANTHER" id="PTHR10044">
    <property type="entry name" value="INHIBITOR OF APOPTOSIS"/>
    <property type="match status" value="1"/>
</dbReference>
<evidence type="ECO:0000256" key="3">
    <source>
        <dbReference type="ARBA" id="ARBA00022833"/>
    </source>
</evidence>
<dbReference type="InterPro" id="IPR001370">
    <property type="entry name" value="BIR_rpt"/>
</dbReference>
<accession>A0A814MSD7</accession>
<comment type="similarity">
    <text evidence="1">Belongs to the IAP family.</text>
</comment>
<evidence type="ECO:0000256" key="2">
    <source>
        <dbReference type="ARBA" id="ARBA00022771"/>
    </source>
</evidence>
<dbReference type="Proteomes" id="UP000663824">
    <property type="component" value="Unassembled WGS sequence"/>
</dbReference>
<sequence>MISSTNLHKYSPNEMLAAGFIYINRGDTTRCILCELEVSEWTFDMDPLTIHVERSPLCTFVQNWLPLNKYKQSTPLQSSPKLDLFIRTSKRQKTEVKPILYEVDRFKHIRYRSFYRWPQSTVFCSRMVEAGFFSCNIEDRVICMYCDLICQRWNLEIDDPSEVHKILSPNCLFVKSISHCDASQDKRIVSKLPSYMDYVDPEKRQASFSNHSYDGLQSIDKLADGGFFYDGTKVICFYCSGSFDNEKSSNHPIAEHLLRFPYCQYARQLCGEELYHKLIQSVKYTSENLKTREFIKNQYPSNSIDDGIVLKLVDDSLDLPTSKYSLELQKFERSVLEHCWKDLLQQKNCNSIDICDLFFSCEIFRKQCELIEIKKKDIIVPSVVLKEFYDNKGNSSFISEYPLPSNSLIISNGADNSIMDSFESDLEIYRTNRQKLAKAFMENIDITIEREKSLTKWPLIKPSRFDLTQGGWVISETDGYSKCPHCQVHYCNWNMNDNPLLVHKYLSPLCLFVLSPNPFNSNPIPIRKIAEHFTDEDIINAESQPYNGLVQPRYEWMSSIFQRQNSFQRYPGGFPTNAYELAKSGFYYTNHGRLITCFYCRNNTFAFIPRARSDRYLEHLSHLFPCRYIQQFNDIDSKSWTHQVSNKCTWCMVEKKRLMALPCRHFCLCESCGQVKRSCPVCQTNVTVYVIIYSP</sequence>
<gene>
    <name evidence="6" type="ORF">CJN711_LOCUS6310</name>
    <name evidence="7" type="ORF">MBJ925_LOCUS26746</name>
</gene>
<evidence type="ECO:0000259" key="5">
    <source>
        <dbReference type="PROSITE" id="PS50089"/>
    </source>
</evidence>
<dbReference type="Proteomes" id="UP000663855">
    <property type="component" value="Unassembled WGS sequence"/>
</dbReference>
<keyword evidence="2 4" id="KW-0479">Metal-binding</keyword>
<dbReference type="InterPro" id="IPR050784">
    <property type="entry name" value="IAP"/>
</dbReference>
<keyword evidence="3" id="KW-0862">Zinc</keyword>
<dbReference type="InterPro" id="IPR013083">
    <property type="entry name" value="Znf_RING/FYVE/PHD"/>
</dbReference>
<dbReference type="Pfam" id="PF00653">
    <property type="entry name" value="BIR"/>
    <property type="match status" value="5"/>
</dbReference>
<dbReference type="Pfam" id="PF13920">
    <property type="entry name" value="zf-C3HC4_3"/>
    <property type="match status" value="1"/>
</dbReference>
<dbReference type="SMART" id="SM00238">
    <property type="entry name" value="BIR"/>
    <property type="match status" value="5"/>
</dbReference>
<dbReference type="PROSITE" id="PS50143">
    <property type="entry name" value="BIR_REPEAT_2"/>
    <property type="match status" value="5"/>
</dbReference>
<dbReference type="EMBL" id="CAJNRE010014206">
    <property type="protein sequence ID" value="CAF2125890.1"/>
    <property type="molecule type" value="Genomic_DNA"/>
</dbReference>
<dbReference type="PANTHER" id="PTHR10044:SF139">
    <property type="entry name" value="DEATH-ASSOCIATED INHIBITOR OF APOPTOSIS 2"/>
    <property type="match status" value="1"/>
</dbReference>
<organism evidence="6 8">
    <name type="scientific">Rotaria magnacalcarata</name>
    <dbReference type="NCBI Taxonomy" id="392030"/>
    <lineage>
        <taxon>Eukaryota</taxon>
        <taxon>Metazoa</taxon>
        <taxon>Spiralia</taxon>
        <taxon>Gnathifera</taxon>
        <taxon>Rotifera</taxon>
        <taxon>Eurotatoria</taxon>
        <taxon>Bdelloidea</taxon>
        <taxon>Philodinida</taxon>
        <taxon>Philodinidae</taxon>
        <taxon>Rotaria</taxon>
    </lineage>
</organism>
<proteinExistence type="inferred from homology"/>
<keyword evidence="2 4" id="KW-0863">Zinc-finger</keyword>
<dbReference type="Gene3D" id="1.10.1170.10">
    <property type="entry name" value="Inhibitor Of Apoptosis Protein (2mihbC-IAP-1), Chain A"/>
    <property type="match status" value="5"/>
</dbReference>
<comment type="caution">
    <text evidence="6">The sequence shown here is derived from an EMBL/GenBank/DDBJ whole genome shotgun (WGS) entry which is preliminary data.</text>
</comment>
<name>A0A814MSD7_9BILA</name>
<evidence type="ECO:0000313" key="6">
    <source>
        <dbReference type="EMBL" id="CAF1083302.1"/>
    </source>
</evidence>
<reference evidence="6" key="1">
    <citation type="submission" date="2021-02" db="EMBL/GenBank/DDBJ databases">
        <authorList>
            <person name="Nowell W R."/>
        </authorList>
    </citation>
    <scope>NUCLEOTIDE SEQUENCE</scope>
</reference>
<protein>
    <recommendedName>
        <fullName evidence="5">RING-type domain-containing protein</fullName>
    </recommendedName>
</protein>
<evidence type="ECO:0000313" key="8">
    <source>
        <dbReference type="Proteomes" id="UP000663855"/>
    </source>
</evidence>
<dbReference type="GO" id="GO:0008270">
    <property type="term" value="F:zinc ion binding"/>
    <property type="evidence" value="ECO:0007669"/>
    <property type="project" value="UniProtKB-KW"/>
</dbReference>
<dbReference type="PROSITE" id="PS50089">
    <property type="entry name" value="ZF_RING_2"/>
    <property type="match status" value="1"/>
</dbReference>
<feature type="domain" description="RING-type" evidence="5">
    <location>
        <begin position="648"/>
        <end position="683"/>
    </location>
</feature>
<evidence type="ECO:0000256" key="4">
    <source>
        <dbReference type="PROSITE-ProRule" id="PRU00175"/>
    </source>
</evidence>
<dbReference type="AlphaFoldDB" id="A0A814MSD7"/>
<dbReference type="CDD" id="cd00022">
    <property type="entry name" value="BIR"/>
    <property type="match status" value="1"/>
</dbReference>
<dbReference type="Gene3D" id="3.30.40.10">
    <property type="entry name" value="Zinc/RING finger domain, C3HC4 (zinc finger)"/>
    <property type="match status" value="1"/>
</dbReference>